<dbReference type="Proteomes" id="UP000593576">
    <property type="component" value="Unassembled WGS sequence"/>
</dbReference>
<accession>A0A7J9NDE3</accession>
<evidence type="ECO:0000256" key="1">
    <source>
        <dbReference type="SAM" id="Coils"/>
    </source>
</evidence>
<keyword evidence="4" id="KW-1185">Reference proteome</keyword>
<dbReference type="PANTHER" id="PTHR48200:SF1">
    <property type="entry name" value="AMINOTRANSFERASE-LIKE PLANT MOBILE DOMAIN-CONTAINING PROTEIN"/>
    <property type="match status" value="1"/>
</dbReference>
<name>A0A7J9NDE3_GOSSC</name>
<dbReference type="PANTHER" id="PTHR48200">
    <property type="entry name" value="PROTEIN, PUTATIVE-RELATED"/>
    <property type="match status" value="1"/>
</dbReference>
<gene>
    <name evidence="3" type="ORF">Goshw_017525</name>
</gene>
<keyword evidence="1" id="KW-0175">Coiled coil</keyword>
<feature type="domain" description="DUF7745" evidence="2">
    <location>
        <begin position="20"/>
        <end position="154"/>
    </location>
</feature>
<evidence type="ECO:0000313" key="3">
    <source>
        <dbReference type="EMBL" id="MBA0881325.1"/>
    </source>
</evidence>
<comment type="caution">
    <text evidence="3">The sequence shown here is derived from an EMBL/GenBank/DDBJ whole genome shotgun (WGS) entry which is preliminary data.</text>
</comment>
<feature type="non-terminal residue" evidence="3">
    <location>
        <position position="364"/>
    </location>
</feature>
<proteinExistence type="predicted"/>
<dbReference type="AlphaFoldDB" id="A0A7J9NDE3"/>
<sequence length="364" mass="43013">RIQQKGDNKCIFWKNLKDIILTHLDTKKRVDVFALSIYDLVVFPKALGHTDEAVTNLFDRLDKRVTPVPMILAETFRSLNAHQRADEVATPRRDDISEEKWMVILQNLCEEDVEWRAPWLLLDEILYQCGDFDWVPLLGIWGAVGYAPLLTRRMKRLVVGPMTTPEYNEWWVRRINDNIHELSNENSQSIICKKTKVKEDLDSLKTDYKKLRLSMRTVGMGKTSEQWREKVQEEKNKANRWEKKFQENSAMELRASLRKIEEMKERIEQLETALHNCEIRIEYLEANEDRYEQLHYFQNQVRSRDHITGEIVVQIREVADHLQTLAVQADMLSVKYELESSRGQELSSLLREIRVLSIRAKPYL</sequence>
<evidence type="ECO:0000313" key="4">
    <source>
        <dbReference type="Proteomes" id="UP000593576"/>
    </source>
</evidence>
<dbReference type="EMBL" id="JABFAF010279109">
    <property type="protein sequence ID" value="MBA0881325.1"/>
    <property type="molecule type" value="Genomic_DNA"/>
</dbReference>
<dbReference type="Pfam" id="PF24924">
    <property type="entry name" value="DUF7745"/>
    <property type="match status" value="1"/>
</dbReference>
<dbReference type="InterPro" id="IPR056647">
    <property type="entry name" value="DUF7745"/>
</dbReference>
<reference evidence="3 4" key="1">
    <citation type="journal article" date="2019" name="Genome Biol. Evol.">
        <title>Insights into the evolution of the New World diploid cottons (Gossypium, subgenus Houzingenia) based on genome sequencing.</title>
        <authorList>
            <person name="Grover C.E."/>
            <person name="Arick M.A. 2nd"/>
            <person name="Thrash A."/>
            <person name="Conover J.L."/>
            <person name="Sanders W.S."/>
            <person name="Peterson D.G."/>
            <person name="Frelichowski J.E."/>
            <person name="Scheffler J.A."/>
            <person name="Scheffler B.E."/>
            <person name="Wendel J.F."/>
        </authorList>
    </citation>
    <scope>NUCLEOTIDE SEQUENCE [LARGE SCALE GENOMIC DNA]</scope>
    <source>
        <strain evidence="3">1</strain>
        <tissue evidence="3">Leaf</tissue>
    </source>
</reference>
<feature type="coiled-coil region" evidence="1">
    <location>
        <begin position="194"/>
        <end position="287"/>
    </location>
</feature>
<evidence type="ECO:0000259" key="2">
    <source>
        <dbReference type="Pfam" id="PF24924"/>
    </source>
</evidence>
<protein>
    <recommendedName>
        <fullName evidence="2">DUF7745 domain-containing protein</fullName>
    </recommendedName>
</protein>
<organism evidence="3 4">
    <name type="scientific">Gossypium schwendimanii</name>
    <name type="common">Cotton</name>
    <dbReference type="NCBI Taxonomy" id="34291"/>
    <lineage>
        <taxon>Eukaryota</taxon>
        <taxon>Viridiplantae</taxon>
        <taxon>Streptophyta</taxon>
        <taxon>Embryophyta</taxon>
        <taxon>Tracheophyta</taxon>
        <taxon>Spermatophyta</taxon>
        <taxon>Magnoliopsida</taxon>
        <taxon>eudicotyledons</taxon>
        <taxon>Gunneridae</taxon>
        <taxon>Pentapetalae</taxon>
        <taxon>rosids</taxon>
        <taxon>malvids</taxon>
        <taxon>Malvales</taxon>
        <taxon>Malvaceae</taxon>
        <taxon>Malvoideae</taxon>
        <taxon>Gossypium</taxon>
    </lineage>
</organism>